<sequence length="387" mass="44025">MKRIPSIDVARGLVMVIMALDHVRELMHVTSQTQSPTDLSTTTGALFMTRWITHLCAPTFVFLSGTSAYLSLKNSGDVSANQRFLRSRGLWLIFLEITVVNFALWFDLSFRTIIFQVIAAIGAGFLVLSFLLKAPARTVGLLGVAIIVCHNLVQGVTFTDTIPLRVIWSLFFRPDVFPVTPQFMVGLLYPWVPWLGIMLAGYGAGLLFERPDNSRRRTLLLAGLGSLAVFVVVRLINSYGDPAPWSAQATPGFTLLSFINTTKYPPSLLYTTMTLGITITVMALVDGIQNRFTEALSVYGRVPMFYYLIHWYLIHSLMLVMLFLQGFTPDQFVFGPFQFGRPKETSGVDLPATYLIWLGLVVFLYFPCRWYWQYKRRHKQIWWLRYI</sequence>
<feature type="domain" description="Heparan-alpha-glucosaminide N-acetyltransferase catalytic" evidence="2">
    <location>
        <begin position="3"/>
        <end position="217"/>
    </location>
</feature>
<feature type="transmembrane region" description="Helical" evidence="1">
    <location>
        <begin position="219"/>
        <end position="236"/>
    </location>
</feature>
<keyword evidence="4" id="KW-1185">Reference proteome</keyword>
<feature type="transmembrane region" description="Helical" evidence="1">
    <location>
        <begin position="139"/>
        <end position="168"/>
    </location>
</feature>
<feature type="transmembrane region" description="Helical" evidence="1">
    <location>
        <begin position="354"/>
        <end position="372"/>
    </location>
</feature>
<evidence type="ECO:0000256" key="1">
    <source>
        <dbReference type="SAM" id="Phobius"/>
    </source>
</evidence>
<dbReference type="OrthoDB" id="508112at2"/>
<evidence type="ECO:0000313" key="4">
    <source>
        <dbReference type="Proteomes" id="UP000181790"/>
    </source>
</evidence>
<dbReference type="PANTHER" id="PTHR40407:SF1">
    <property type="entry name" value="HEPARAN-ALPHA-GLUCOSAMINIDE N-ACETYLTRANSFERASE CATALYTIC DOMAIN-CONTAINING PROTEIN"/>
    <property type="match status" value="1"/>
</dbReference>
<evidence type="ECO:0000259" key="2">
    <source>
        <dbReference type="Pfam" id="PF07786"/>
    </source>
</evidence>
<gene>
    <name evidence="3" type="ORF">BLX24_13090</name>
</gene>
<organism evidence="3 4">
    <name type="scientific">Arsenicibacter rosenii</name>
    <dbReference type="NCBI Taxonomy" id="1750698"/>
    <lineage>
        <taxon>Bacteria</taxon>
        <taxon>Pseudomonadati</taxon>
        <taxon>Bacteroidota</taxon>
        <taxon>Cytophagia</taxon>
        <taxon>Cytophagales</taxon>
        <taxon>Spirosomataceae</taxon>
        <taxon>Arsenicibacter</taxon>
    </lineage>
</organism>
<feature type="transmembrane region" description="Helical" evidence="1">
    <location>
        <begin position="188"/>
        <end position="207"/>
    </location>
</feature>
<keyword evidence="1" id="KW-1133">Transmembrane helix</keyword>
<feature type="transmembrane region" description="Helical" evidence="1">
    <location>
        <begin position="305"/>
        <end position="327"/>
    </location>
</feature>
<feature type="transmembrane region" description="Helical" evidence="1">
    <location>
        <begin position="267"/>
        <end position="285"/>
    </location>
</feature>
<protein>
    <recommendedName>
        <fullName evidence="2">Heparan-alpha-glucosaminide N-acetyltransferase catalytic domain-containing protein</fullName>
    </recommendedName>
</protein>
<dbReference type="Proteomes" id="UP000181790">
    <property type="component" value="Unassembled WGS sequence"/>
</dbReference>
<dbReference type="EMBL" id="MORL01000006">
    <property type="protein sequence ID" value="OIN58505.1"/>
    <property type="molecule type" value="Genomic_DNA"/>
</dbReference>
<dbReference type="AlphaFoldDB" id="A0A1S2VJW1"/>
<feature type="transmembrane region" description="Helical" evidence="1">
    <location>
        <begin position="51"/>
        <end position="70"/>
    </location>
</feature>
<feature type="transmembrane region" description="Helical" evidence="1">
    <location>
        <begin position="112"/>
        <end position="132"/>
    </location>
</feature>
<reference evidence="3 4" key="1">
    <citation type="submission" date="2016-10" db="EMBL/GenBank/DDBJ databases">
        <title>Arsenicibacter rosenii gen. nov., sp. nov., an efficient arsenic-methylating bacterium isolated from an arsenic-contaminated paddy soil.</title>
        <authorList>
            <person name="Huang K."/>
        </authorList>
    </citation>
    <scope>NUCLEOTIDE SEQUENCE [LARGE SCALE GENOMIC DNA]</scope>
    <source>
        <strain evidence="3 4">SM-1</strain>
    </source>
</reference>
<dbReference type="RefSeq" id="WP_071503614.1">
    <property type="nucleotide sequence ID" value="NZ_MORL01000006.1"/>
</dbReference>
<keyword evidence="1" id="KW-0812">Transmembrane</keyword>
<dbReference type="PANTHER" id="PTHR40407">
    <property type="entry name" value="MEMBRANE PROTEIN-LIKE PROTEIN"/>
    <property type="match status" value="1"/>
</dbReference>
<name>A0A1S2VJW1_9BACT</name>
<dbReference type="Pfam" id="PF07786">
    <property type="entry name" value="HGSNAT_cat"/>
    <property type="match status" value="1"/>
</dbReference>
<dbReference type="InterPro" id="IPR012429">
    <property type="entry name" value="HGSNAT_cat"/>
</dbReference>
<evidence type="ECO:0000313" key="3">
    <source>
        <dbReference type="EMBL" id="OIN58505.1"/>
    </source>
</evidence>
<accession>A0A1S2VJW1</accession>
<feature type="transmembrane region" description="Helical" evidence="1">
    <location>
        <begin position="90"/>
        <end position="106"/>
    </location>
</feature>
<keyword evidence="1" id="KW-0472">Membrane</keyword>
<proteinExistence type="predicted"/>
<comment type="caution">
    <text evidence="3">The sequence shown here is derived from an EMBL/GenBank/DDBJ whole genome shotgun (WGS) entry which is preliminary data.</text>
</comment>